<dbReference type="InterPro" id="IPR015424">
    <property type="entry name" value="PyrdxlP-dep_Trfase"/>
</dbReference>
<evidence type="ECO:0000256" key="2">
    <source>
        <dbReference type="ARBA" id="ARBA00022898"/>
    </source>
</evidence>
<dbReference type="GO" id="GO:0019346">
    <property type="term" value="P:transsulfuration"/>
    <property type="evidence" value="ECO:0007669"/>
    <property type="project" value="InterPro"/>
</dbReference>
<keyword evidence="5" id="KW-0808">Transferase</keyword>
<gene>
    <name evidence="5" type="ORF">D0C36_23260</name>
</gene>
<keyword evidence="6" id="KW-1185">Reference proteome</keyword>
<evidence type="ECO:0000256" key="1">
    <source>
        <dbReference type="ARBA" id="ARBA00001933"/>
    </source>
</evidence>
<dbReference type="GO" id="GO:0030170">
    <property type="term" value="F:pyridoxal phosphate binding"/>
    <property type="evidence" value="ECO:0007669"/>
    <property type="project" value="InterPro"/>
</dbReference>
<accession>A0A372NMI4</accession>
<dbReference type="GO" id="GO:0008483">
    <property type="term" value="F:transaminase activity"/>
    <property type="evidence" value="ECO:0007669"/>
    <property type="project" value="UniProtKB-KW"/>
</dbReference>
<dbReference type="Pfam" id="PF01053">
    <property type="entry name" value="Cys_Met_Meta_PP"/>
    <property type="match status" value="1"/>
</dbReference>
<dbReference type="FunFam" id="3.40.640.10:FF:000046">
    <property type="entry name" value="Cystathionine gamma-lyase"/>
    <property type="match status" value="1"/>
</dbReference>
<dbReference type="EMBL" id="QWDC01000005">
    <property type="protein sequence ID" value="RFZ90162.1"/>
    <property type="molecule type" value="Genomic_DNA"/>
</dbReference>
<dbReference type="InterPro" id="IPR015422">
    <property type="entry name" value="PyrdxlP-dep_Trfase_small"/>
</dbReference>
<dbReference type="InterPro" id="IPR000277">
    <property type="entry name" value="Cys/Met-Metab_PyrdxlP-dep_enz"/>
</dbReference>
<keyword evidence="2 3" id="KW-0663">Pyridoxal phosphate</keyword>
<keyword evidence="5" id="KW-0032">Aminotransferase</keyword>
<dbReference type="SUPFAM" id="SSF53383">
    <property type="entry name" value="PLP-dependent transferases"/>
    <property type="match status" value="1"/>
</dbReference>
<dbReference type="GO" id="GO:0016846">
    <property type="term" value="F:carbon-sulfur lyase activity"/>
    <property type="evidence" value="ECO:0007669"/>
    <property type="project" value="TreeGrafter"/>
</dbReference>
<comment type="cofactor">
    <cofactor evidence="1 4">
        <name>pyridoxal 5'-phosphate</name>
        <dbReference type="ChEBI" id="CHEBI:597326"/>
    </cofactor>
</comment>
<dbReference type="Proteomes" id="UP000264217">
    <property type="component" value="Unassembled WGS sequence"/>
</dbReference>
<evidence type="ECO:0000313" key="6">
    <source>
        <dbReference type="Proteomes" id="UP000264217"/>
    </source>
</evidence>
<dbReference type="GO" id="GO:0005737">
    <property type="term" value="C:cytoplasm"/>
    <property type="evidence" value="ECO:0007669"/>
    <property type="project" value="TreeGrafter"/>
</dbReference>
<dbReference type="OrthoDB" id="9773476at2"/>
<dbReference type="AlphaFoldDB" id="A0A372NMI4"/>
<dbReference type="Gene3D" id="3.90.1150.10">
    <property type="entry name" value="Aspartate Aminotransferase, domain 1"/>
    <property type="match status" value="1"/>
</dbReference>
<proteinExistence type="inferred from homology"/>
<sequence length="387" mass="43387">MDISYILNELGEDREQYFNAVSPPIMQSSNFTFKTVADFREALSDEFEATLYSRGQNPTLNILRQKLAALDGAEDALVFSSGIAAITVPILALLKQGDHIISVENPYSWTIKLFNNLLPKYGITTTFVDGSDTKNIQQAIQPNTKLIYLESPNTFSYDLQDLAAIATIAKQNNIITMIDNSYCTPLYQQPIKLGVDLVAQSATKYIGGHSDVVAGVLTGSKTIIKQIFDHEFLNVGAALSPHSAWLLIRGLRTLPLRLQRSFETTKRVIAWLKQQPQVDKILWPFDENFKQRELALKQMLGCGGLFSFTLKDSSLEKIESFCNKLQHILMAVSWGGHESLIIPAIAGVKQIEYDPANHRHQLIRMYVGLEEADYLINDLKQALNQSF</sequence>
<dbReference type="CDD" id="cd00614">
    <property type="entry name" value="CGS_like"/>
    <property type="match status" value="1"/>
</dbReference>
<dbReference type="PIRSF" id="PIRSF001434">
    <property type="entry name" value="CGS"/>
    <property type="match status" value="1"/>
</dbReference>
<reference evidence="5 6" key="1">
    <citation type="submission" date="2018-08" db="EMBL/GenBank/DDBJ databases">
        <title>Mucilaginibacter sp. MYSH2.</title>
        <authorList>
            <person name="Seo T."/>
        </authorList>
    </citation>
    <scope>NUCLEOTIDE SEQUENCE [LARGE SCALE GENOMIC DNA]</scope>
    <source>
        <strain evidence="5 6">MYSH2</strain>
    </source>
</reference>
<protein>
    <submittedName>
        <fullName evidence="5">Aminotransferase class I/II-fold pyridoxal phosphate-dependent enzyme</fullName>
    </submittedName>
</protein>
<dbReference type="InterPro" id="IPR054542">
    <property type="entry name" value="Cys_met_metab_PP"/>
</dbReference>
<dbReference type="Gene3D" id="3.40.640.10">
    <property type="entry name" value="Type I PLP-dependent aspartate aminotransferase-like (Major domain)"/>
    <property type="match status" value="1"/>
</dbReference>
<dbReference type="PANTHER" id="PTHR11808">
    <property type="entry name" value="TRANS-SULFURATION ENZYME FAMILY MEMBER"/>
    <property type="match status" value="1"/>
</dbReference>
<dbReference type="PANTHER" id="PTHR11808:SF80">
    <property type="entry name" value="CYSTATHIONINE GAMMA-LYASE"/>
    <property type="match status" value="1"/>
</dbReference>
<evidence type="ECO:0000256" key="3">
    <source>
        <dbReference type="PIRSR" id="PIRSR001434-2"/>
    </source>
</evidence>
<comment type="caution">
    <text evidence="5">The sequence shown here is derived from an EMBL/GenBank/DDBJ whole genome shotgun (WGS) entry which is preliminary data.</text>
</comment>
<dbReference type="RefSeq" id="WP_117394126.1">
    <property type="nucleotide sequence ID" value="NZ_QWDC01000005.1"/>
</dbReference>
<dbReference type="PROSITE" id="PS00868">
    <property type="entry name" value="CYS_MET_METAB_PP"/>
    <property type="match status" value="1"/>
</dbReference>
<name>A0A372NMI4_9SPHI</name>
<evidence type="ECO:0000256" key="4">
    <source>
        <dbReference type="RuleBase" id="RU362118"/>
    </source>
</evidence>
<comment type="similarity">
    <text evidence="4">Belongs to the trans-sulfuration enzymes family.</text>
</comment>
<organism evidence="5 6">
    <name type="scientific">Mucilaginibacter conchicola</name>
    <dbReference type="NCBI Taxonomy" id="2303333"/>
    <lineage>
        <taxon>Bacteria</taxon>
        <taxon>Pseudomonadati</taxon>
        <taxon>Bacteroidota</taxon>
        <taxon>Sphingobacteriia</taxon>
        <taxon>Sphingobacteriales</taxon>
        <taxon>Sphingobacteriaceae</taxon>
        <taxon>Mucilaginibacter</taxon>
    </lineage>
</organism>
<dbReference type="InterPro" id="IPR015421">
    <property type="entry name" value="PyrdxlP-dep_Trfase_major"/>
</dbReference>
<evidence type="ECO:0000313" key="5">
    <source>
        <dbReference type="EMBL" id="RFZ90162.1"/>
    </source>
</evidence>
<feature type="modified residue" description="N6-(pyridoxal phosphate)lysine" evidence="3">
    <location>
        <position position="204"/>
    </location>
</feature>